<reference evidence="1" key="2">
    <citation type="submission" date="2023-06" db="EMBL/GenBank/DDBJ databases">
        <authorList>
            <consortium name="Lawrence Berkeley National Laboratory"/>
            <person name="Mondo S.J."/>
            <person name="Hensen N."/>
            <person name="Bonometti L."/>
            <person name="Westerberg I."/>
            <person name="Brannstrom I.O."/>
            <person name="Guillou S."/>
            <person name="Cros-Aarteil S."/>
            <person name="Calhoun S."/>
            <person name="Haridas S."/>
            <person name="Kuo A."/>
            <person name="Pangilinan J."/>
            <person name="Riley R."/>
            <person name="Labutti K."/>
            <person name="Andreopoulos B."/>
            <person name="Lipzen A."/>
            <person name="Chen C."/>
            <person name="Yanf M."/>
            <person name="Daum C."/>
            <person name="Ng V."/>
            <person name="Clum A."/>
            <person name="Steindorff A."/>
            <person name="Ohm R."/>
            <person name="Martin F."/>
            <person name="Silar P."/>
            <person name="Natvig D."/>
            <person name="Lalanne C."/>
            <person name="Gautier V."/>
            <person name="Ament-Velasquez S.L."/>
            <person name="Kruys A."/>
            <person name="Hutchinson M.I."/>
            <person name="Powell A.J."/>
            <person name="Barry K."/>
            <person name="Miller A.N."/>
            <person name="Grigoriev I.V."/>
            <person name="Debuchy R."/>
            <person name="Gladieux P."/>
            <person name="Thoren M.H."/>
            <person name="Johannesson H."/>
        </authorList>
    </citation>
    <scope>NUCLEOTIDE SEQUENCE</scope>
    <source>
        <strain evidence="1">CBS 626.80</strain>
    </source>
</reference>
<evidence type="ECO:0000313" key="1">
    <source>
        <dbReference type="EMBL" id="KAK3948750.1"/>
    </source>
</evidence>
<protein>
    <submittedName>
        <fullName evidence="1">Uncharacterized protein</fullName>
    </submittedName>
</protein>
<accession>A0AAN6NN85</accession>
<proteinExistence type="predicted"/>
<dbReference type="EMBL" id="MU859247">
    <property type="protein sequence ID" value="KAK3948750.1"/>
    <property type="molecule type" value="Genomic_DNA"/>
</dbReference>
<keyword evidence="2" id="KW-1185">Reference proteome</keyword>
<gene>
    <name evidence="1" type="ORF">QBC32DRAFT_50565</name>
</gene>
<reference evidence="1" key="1">
    <citation type="journal article" date="2023" name="Mol. Phylogenet. Evol.">
        <title>Genome-scale phylogeny and comparative genomics of the fungal order Sordariales.</title>
        <authorList>
            <person name="Hensen N."/>
            <person name="Bonometti L."/>
            <person name="Westerberg I."/>
            <person name="Brannstrom I.O."/>
            <person name="Guillou S."/>
            <person name="Cros-Aarteil S."/>
            <person name="Calhoun S."/>
            <person name="Haridas S."/>
            <person name="Kuo A."/>
            <person name="Mondo S."/>
            <person name="Pangilinan J."/>
            <person name="Riley R."/>
            <person name="LaButti K."/>
            <person name="Andreopoulos B."/>
            <person name="Lipzen A."/>
            <person name="Chen C."/>
            <person name="Yan M."/>
            <person name="Daum C."/>
            <person name="Ng V."/>
            <person name="Clum A."/>
            <person name="Steindorff A."/>
            <person name="Ohm R.A."/>
            <person name="Martin F."/>
            <person name="Silar P."/>
            <person name="Natvig D.O."/>
            <person name="Lalanne C."/>
            <person name="Gautier V."/>
            <person name="Ament-Velasquez S.L."/>
            <person name="Kruys A."/>
            <person name="Hutchinson M.I."/>
            <person name="Powell A.J."/>
            <person name="Barry K."/>
            <person name="Miller A.N."/>
            <person name="Grigoriev I.V."/>
            <person name="Debuchy R."/>
            <person name="Gladieux P."/>
            <person name="Hiltunen Thoren M."/>
            <person name="Johannesson H."/>
        </authorList>
    </citation>
    <scope>NUCLEOTIDE SEQUENCE</scope>
    <source>
        <strain evidence="1">CBS 626.80</strain>
    </source>
</reference>
<comment type="caution">
    <text evidence="1">The sequence shown here is derived from an EMBL/GenBank/DDBJ whole genome shotgun (WGS) entry which is preliminary data.</text>
</comment>
<sequence>MGRLRELPHRNLLPSQHLLLPALDEELCRSRGLDPAWGPVSQVVGSCVSDIEPIPDSHWIEFNKHVWFLWDQSCVPWQRFCASPTWREGDRGRLSITSAPGSWKWSSWGLTEVKEDILRTMRDREEEDKLCERTRLLGAQEFEGYFDMEPYWAML</sequence>
<dbReference type="AlphaFoldDB" id="A0AAN6NN85"/>
<dbReference type="Proteomes" id="UP001303222">
    <property type="component" value="Unassembled WGS sequence"/>
</dbReference>
<evidence type="ECO:0000313" key="2">
    <source>
        <dbReference type="Proteomes" id="UP001303222"/>
    </source>
</evidence>
<organism evidence="1 2">
    <name type="scientific">Pseudoneurospora amorphoporcata</name>
    <dbReference type="NCBI Taxonomy" id="241081"/>
    <lineage>
        <taxon>Eukaryota</taxon>
        <taxon>Fungi</taxon>
        <taxon>Dikarya</taxon>
        <taxon>Ascomycota</taxon>
        <taxon>Pezizomycotina</taxon>
        <taxon>Sordariomycetes</taxon>
        <taxon>Sordariomycetidae</taxon>
        <taxon>Sordariales</taxon>
        <taxon>Sordariaceae</taxon>
        <taxon>Pseudoneurospora</taxon>
    </lineage>
</organism>
<name>A0AAN6NN85_9PEZI</name>